<dbReference type="RefSeq" id="WP_252953463.1">
    <property type="nucleotide sequence ID" value="NZ_JAFIRR010000070.1"/>
</dbReference>
<dbReference type="InterPro" id="IPR041698">
    <property type="entry name" value="Methyltransf_25"/>
</dbReference>
<dbReference type="GO" id="GO:0008168">
    <property type="term" value="F:methyltransferase activity"/>
    <property type="evidence" value="ECO:0007669"/>
    <property type="project" value="UniProtKB-KW"/>
</dbReference>
<evidence type="ECO:0000313" key="3">
    <source>
        <dbReference type="Proteomes" id="UP001523392"/>
    </source>
</evidence>
<evidence type="ECO:0000313" key="2">
    <source>
        <dbReference type="EMBL" id="MCO6416833.1"/>
    </source>
</evidence>
<evidence type="ECO:0000259" key="1">
    <source>
        <dbReference type="Pfam" id="PF13649"/>
    </source>
</evidence>
<keyword evidence="3" id="KW-1185">Reference proteome</keyword>
<keyword evidence="2" id="KW-0489">Methyltransferase</keyword>
<dbReference type="Gene3D" id="3.40.50.150">
    <property type="entry name" value="Vaccinia Virus protein VP39"/>
    <property type="match status" value="1"/>
</dbReference>
<accession>A0ABT1D4I4</accession>
<dbReference type="Proteomes" id="UP001523392">
    <property type="component" value="Unassembled WGS sequence"/>
</dbReference>
<reference evidence="2 3" key="1">
    <citation type="submission" date="2021-12" db="EMBL/GenBank/DDBJ databases">
        <title>Siccirubricoccus leaddurans sp. nov., a high concentration Zn2+ tolerance bacterium.</title>
        <authorList>
            <person name="Cao Y."/>
        </authorList>
    </citation>
    <scope>NUCLEOTIDE SEQUENCE [LARGE SCALE GENOMIC DNA]</scope>
    <source>
        <strain evidence="2 3">KC 17139</strain>
    </source>
</reference>
<dbReference type="Pfam" id="PF13649">
    <property type="entry name" value="Methyltransf_25"/>
    <property type="match status" value="1"/>
</dbReference>
<sequence>MSSDAEKIVGLYERHAALFAAERSTALFERGWLDRFLALLPERPAVLDIGCGTGVPIARHLMAAGCAVTGVDSSPRMIGLAQGNLPAGEWQVADMRTLALGRRFHGILAWDSFFHLGQASQRAMFPVFRAHAVPGAALIFTSGPAQGEALGRFGGEVLYHASLAPEEYRALLAAEGFRVVAHRAEDPECGGHTVWLAQLI</sequence>
<gene>
    <name evidence="2" type="ORF">JYK14_11770</name>
</gene>
<dbReference type="SUPFAM" id="SSF53335">
    <property type="entry name" value="S-adenosyl-L-methionine-dependent methyltransferases"/>
    <property type="match status" value="1"/>
</dbReference>
<dbReference type="EMBL" id="JAFIRR010000070">
    <property type="protein sequence ID" value="MCO6416833.1"/>
    <property type="molecule type" value="Genomic_DNA"/>
</dbReference>
<protein>
    <submittedName>
        <fullName evidence="2">Class I SAM-dependent methyltransferase</fullName>
    </submittedName>
</protein>
<organism evidence="2 3">
    <name type="scientific">Siccirubricoccus soli</name>
    <dbReference type="NCBI Taxonomy" id="2899147"/>
    <lineage>
        <taxon>Bacteria</taxon>
        <taxon>Pseudomonadati</taxon>
        <taxon>Pseudomonadota</taxon>
        <taxon>Alphaproteobacteria</taxon>
        <taxon>Acetobacterales</taxon>
        <taxon>Roseomonadaceae</taxon>
        <taxon>Siccirubricoccus</taxon>
    </lineage>
</organism>
<dbReference type="GO" id="GO:0032259">
    <property type="term" value="P:methylation"/>
    <property type="evidence" value="ECO:0007669"/>
    <property type="project" value="UniProtKB-KW"/>
</dbReference>
<comment type="caution">
    <text evidence="2">The sequence shown here is derived from an EMBL/GenBank/DDBJ whole genome shotgun (WGS) entry which is preliminary data.</text>
</comment>
<name>A0ABT1D4I4_9PROT</name>
<dbReference type="InterPro" id="IPR029063">
    <property type="entry name" value="SAM-dependent_MTases_sf"/>
</dbReference>
<dbReference type="CDD" id="cd02440">
    <property type="entry name" value="AdoMet_MTases"/>
    <property type="match status" value="1"/>
</dbReference>
<keyword evidence="2" id="KW-0808">Transferase</keyword>
<proteinExistence type="predicted"/>
<feature type="domain" description="Methyltransferase" evidence="1">
    <location>
        <begin position="46"/>
        <end position="134"/>
    </location>
</feature>